<dbReference type="Proteomes" id="UP001501391">
    <property type="component" value="Unassembled WGS sequence"/>
</dbReference>
<evidence type="ECO:0000256" key="3">
    <source>
        <dbReference type="ARBA" id="ARBA00022840"/>
    </source>
</evidence>
<evidence type="ECO:0000313" key="6">
    <source>
        <dbReference type="EMBL" id="GAA2202860.1"/>
    </source>
</evidence>
<keyword evidence="2 4" id="KW-0547">Nucleotide-binding</keyword>
<dbReference type="PANTHER" id="PTHR43585">
    <property type="entry name" value="FUMIPYRROLE BIOSYNTHESIS PROTEIN C"/>
    <property type="match status" value="1"/>
</dbReference>
<dbReference type="EMBL" id="BAAAOQ010000025">
    <property type="protein sequence ID" value="GAA2202860.1"/>
    <property type="molecule type" value="Genomic_DNA"/>
</dbReference>
<evidence type="ECO:0000259" key="5">
    <source>
        <dbReference type="PROSITE" id="PS50975"/>
    </source>
</evidence>
<evidence type="ECO:0000256" key="4">
    <source>
        <dbReference type="PROSITE-ProRule" id="PRU00409"/>
    </source>
</evidence>
<evidence type="ECO:0000256" key="2">
    <source>
        <dbReference type="ARBA" id="ARBA00022741"/>
    </source>
</evidence>
<dbReference type="PANTHER" id="PTHR43585:SF2">
    <property type="entry name" value="ATP-GRASP ENZYME FSQD"/>
    <property type="match status" value="1"/>
</dbReference>
<keyword evidence="7" id="KW-1185">Reference proteome</keyword>
<dbReference type="SUPFAM" id="SSF56059">
    <property type="entry name" value="Glutathione synthetase ATP-binding domain-like"/>
    <property type="match status" value="1"/>
</dbReference>
<sequence>MSASILIVGLPWSQDELTLAVEAVRALGGRPVVADTERALGAIRRPEGCTYLPVAELSVSAVLAACGDTRPDHVVSITELTTVLAARVREAFALPGTSAETEAAVTDKFRTRSLLRAAGLTAVDCRETSLRDLPAVLASVDLPVVVKPVAFTGSHGVRHIAVPSDADALRDFYDADAAAESGRDRLIVESVIPGDEISAEAVCVNGEVRILGLTDKFNTGVPHYYEVGHVMPSGHTARWLDPVRAYLQDVVSALKIRTSALHAELMLHDGRVELVELHTRFGGGSIVQLLAEAYGVRAYDVYFTALLRGELPDVPRATGTAGVAFFGGWAGAPFRWHSYDFPCADAVLALSLDARAQPKVRQHEGIRLGYWRTGRAVFRASGADGYARVAANVAFVRDQFQRLDPAARPQDRPSHHEGTHR</sequence>
<keyword evidence="1" id="KW-0436">Ligase</keyword>
<dbReference type="Pfam" id="PF13535">
    <property type="entry name" value="ATP-grasp_4"/>
    <property type="match status" value="1"/>
</dbReference>
<dbReference type="InterPro" id="IPR011761">
    <property type="entry name" value="ATP-grasp"/>
</dbReference>
<dbReference type="Gene3D" id="3.30.470.20">
    <property type="entry name" value="ATP-grasp fold, B domain"/>
    <property type="match status" value="1"/>
</dbReference>
<feature type="domain" description="ATP-grasp" evidence="5">
    <location>
        <begin position="112"/>
        <end position="307"/>
    </location>
</feature>
<reference evidence="6 7" key="1">
    <citation type="journal article" date="2019" name="Int. J. Syst. Evol. Microbiol.">
        <title>The Global Catalogue of Microorganisms (GCM) 10K type strain sequencing project: providing services to taxonomists for standard genome sequencing and annotation.</title>
        <authorList>
            <consortium name="The Broad Institute Genomics Platform"/>
            <consortium name="The Broad Institute Genome Sequencing Center for Infectious Disease"/>
            <person name="Wu L."/>
            <person name="Ma J."/>
        </authorList>
    </citation>
    <scope>NUCLEOTIDE SEQUENCE [LARGE SCALE GENOMIC DNA]</scope>
    <source>
        <strain evidence="6 7">JCM 14924</strain>
    </source>
</reference>
<dbReference type="PROSITE" id="PS50975">
    <property type="entry name" value="ATP_GRASP"/>
    <property type="match status" value="1"/>
</dbReference>
<evidence type="ECO:0000313" key="7">
    <source>
        <dbReference type="Proteomes" id="UP001501391"/>
    </source>
</evidence>
<organism evidence="6 7">
    <name type="scientific">Streptomyces bangladeshensis</name>
    <dbReference type="NCBI Taxonomy" id="295352"/>
    <lineage>
        <taxon>Bacteria</taxon>
        <taxon>Bacillati</taxon>
        <taxon>Actinomycetota</taxon>
        <taxon>Actinomycetes</taxon>
        <taxon>Kitasatosporales</taxon>
        <taxon>Streptomycetaceae</taxon>
        <taxon>Streptomyces</taxon>
    </lineage>
</organism>
<dbReference type="RefSeq" id="WP_346164024.1">
    <property type="nucleotide sequence ID" value="NZ_BAAAOQ010000025.1"/>
</dbReference>
<evidence type="ECO:0000256" key="1">
    <source>
        <dbReference type="ARBA" id="ARBA00022598"/>
    </source>
</evidence>
<keyword evidence="3 4" id="KW-0067">ATP-binding</keyword>
<comment type="caution">
    <text evidence="6">The sequence shown here is derived from an EMBL/GenBank/DDBJ whole genome shotgun (WGS) entry which is preliminary data.</text>
</comment>
<proteinExistence type="predicted"/>
<name>A0ABN3C0W2_9ACTN</name>
<accession>A0ABN3C0W2</accession>
<protein>
    <recommendedName>
        <fullName evidence="5">ATP-grasp domain-containing protein</fullName>
    </recommendedName>
</protein>
<dbReference type="InterPro" id="IPR052032">
    <property type="entry name" value="ATP-dep_AA_Ligase"/>
</dbReference>
<gene>
    <name evidence="6" type="ORF">GCM10009787_63550</name>
</gene>